<dbReference type="PANTHER" id="PTHR47266">
    <property type="entry name" value="ENDONUCLEASE-RELATED"/>
    <property type="match status" value="1"/>
</dbReference>
<comment type="caution">
    <text evidence="3">The sequence shown here is derived from an EMBL/GenBank/DDBJ whole genome shotgun (WGS) entry which is preliminary data.</text>
</comment>
<keyword evidence="4" id="KW-1185">Reference proteome</keyword>
<evidence type="ECO:0008006" key="5">
    <source>
        <dbReference type="Google" id="ProtNLM"/>
    </source>
</evidence>
<reference evidence="3 4" key="1">
    <citation type="journal article" date="2017" name="Mol. Biol. Evol.">
        <title>The 4-celled Tetrabaena socialis nuclear genome reveals the essential components for genetic control of cell number at the origin of multicellularity in the volvocine lineage.</title>
        <authorList>
            <person name="Featherston J."/>
            <person name="Arakaki Y."/>
            <person name="Hanschen E.R."/>
            <person name="Ferris P.J."/>
            <person name="Michod R.E."/>
            <person name="Olson B.J.S.C."/>
            <person name="Nozaki H."/>
            <person name="Durand P.M."/>
        </authorList>
    </citation>
    <scope>NUCLEOTIDE SEQUENCE [LARGE SCALE GENOMIC DNA]</scope>
    <source>
        <strain evidence="3 4">NIES-571</strain>
    </source>
</reference>
<proteinExistence type="predicted"/>
<dbReference type="InterPro" id="IPR011011">
    <property type="entry name" value="Znf_FYVE_PHD"/>
</dbReference>
<dbReference type="InterPro" id="IPR052160">
    <property type="entry name" value="Gypsy_RT_Integrase-like"/>
</dbReference>
<keyword evidence="2" id="KW-0862">Zinc</keyword>
<dbReference type="SUPFAM" id="SSF57903">
    <property type="entry name" value="FYVE/PHD zinc finger"/>
    <property type="match status" value="1"/>
</dbReference>
<evidence type="ECO:0000256" key="2">
    <source>
        <dbReference type="ARBA" id="ARBA00022833"/>
    </source>
</evidence>
<accession>A0A2J8A9N4</accession>
<organism evidence="3 4">
    <name type="scientific">Tetrabaena socialis</name>
    <dbReference type="NCBI Taxonomy" id="47790"/>
    <lineage>
        <taxon>Eukaryota</taxon>
        <taxon>Viridiplantae</taxon>
        <taxon>Chlorophyta</taxon>
        <taxon>core chlorophytes</taxon>
        <taxon>Chlorophyceae</taxon>
        <taxon>CS clade</taxon>
        <taxon>Chlamydomonadales</taxon>
        <taxon>Tetrabaenaceae</taxon>
        <taxon>Tetrabaena</taxon>
    </lineage>
</organism>
<dbReference type="SUPFAM" id="SSF53098">
    <property type="entry name" value="Ribonuclease H-like"/>
    <property type="match status" value="1"/>
</dbReference>
<dbReference type="EMBL" id="PGGS01000098">
    <property type="protein sequence ID" value="PNH09229.1"/>
    <property type="molecule type" value="Genomic_DNA"/>
</dbReference>
<protein>
    <recommendedName>
        <fullName evidence="5">Integrase catalytic domain-containing protein</fullName>
    </recommendedName>
</protein>
<dbReference type="OrthoDB" id="2016337at2759"/>
<dbReference type="Proteomes" id="UP000236333">
    <property type="component" value="Unassembled WGS sequence"/>
</dbReference>
<dbReference type="GO" id="GO:0003676">
    <property type="term" value="F:nucleic acid binding"/>
    <property type="evidence" value="ECO:0007669"/>
    <property type="project" value="InterPro"/>
</dbReference>
<dbReference type="GO" id="GO:0008270">
    <property type="term" value="F:zinc ion binding"/>
    <property type="evidence" value="ECO:0007669"/>
    <property type="project" value="UniProtKB-KW"/>
</dbReference>
<dbReference type="InterPro" id="IPR036397">
    <property type="entry name" value="RNaseH_sf"/>
</dbReference>
<name>A0A2J8A9N4_9CHLO</name>
<evidence type="ECO:0000256" key="1">
    <source>
        <dbReference type="ARBA" id="ARBA00022771"/>
    </source>
</evidence>
<sequence length="453" mass="49849">LVVIDWLFASYILQDPPTTREQKQQLAFPFGMPASRVPLHPLPARGLFDRMGVDLAGPFMPSPAGNTHCMVVIEHVELLPLSDKTAAVHGVLTDNGREYEAEQLERCFIDHRHTSPDYPQADGAAERVVQVLKDACYEAADAAAWELAIPDLLRLGYRCSQQKSTRYSPYELLYGGVAPIIPPAVKERLLGLIDFEDPAAALASLQQRPAGCARPGNLLIAQHRDTRLRGTQRHSAICTGRYLAKPSFAPGDYVYVRRGNITDTLQFSQHNIVLRVETVGPLGVAVLLGRDGARTRRRVEQLRPCHLDIDPALSPQLFRPQRDLQYELCGSPHQAARMLLCDGCNTGWHTHCLHVVSSSAAGRAAVSAAAGRNEEPGRLLFRPRCRHEAAEALQGRRALRTRAGVRGGAAAAQQQSGVLEYLGALARPRHFVARWDNGTEEELTLEKSRADAT</sequence>
<dbReference type="AlphaFoldDB" id="A0A2J8A9N4"/>
<feature type="non-terminal residue" evidence="3">
    <location>
        <position position="1"/>
    </location>
</feature>
<evidence type="ECO:0000313" key="4">
    <source>
        <dbReference type="Proteomes" id="UP000236333"/>
    </source>
</evidence>
<keyword evidence="1" id="KW-0479">Metal-binding</keyword>
<dbReference type="Gene3D" id="3.30.40.10">
    <property type="entry name" value="Zinc/RING finger domain, C3HC4 (zinc finger)"/>
    <property type="match status" value="1"/>
</dbReference>
<dbReference type="Gene3D" id="3.30.420.10">
    <property type="entry name" value="Ribonuclease H-like superfamily/Ribonuclease H"/>
    <property type="match status" value="1"/>
</dbReference>
<dbReference type="InterPro" id="IPR012337">
    <property type="entry name" value="RNaseH-like_sf"/>
</dbReference>
<evidence type="ECO:0000313" key="3">
    <source>
        <dbReference type="EMBL" id="PNH09229.1"/>
    </source>
</evidence>
<dbReference type="InterPro" id="IPR013083">
    <property type="entry name" value="Znf_RING/FYVE/PHD"/>
</dbReference>
<keyword evidence="1" id="KW-0863">Zinc-finger</keyword>
<gene>
    <name evidence="3" type="ORF">TSOC_004161</name>
</gene>